<reference evidence="1 2" key="2">
    <citation type="submission" date="2009-02" db="EMBL/GenBank/DDBJ databases">
        <title>Draft genome sequence of Clostridium methylpentosum (DSM 5476).</title>
        <authorList>
            <person name="Sudarsanam P."/>
            <person name="Ley R."/>
            <person name="Guruge J."/>
            <person name="Turnbaugh P.J."/>
            <person name="Mahowald M."/>
            <person name="Liep D."/>
            <person name="Gordon J."/>
        </authorList>
    </citation>
    <scope>NUCLEOTIDE SEQUENCE [LARGE SCALE GENOMIC DNA]</scope>
    <source>
        <strain evidence="1 2">DSM 5476</strain>
    </source>
</reference>
<dbReference type="HOGENOM" id="CLU_3078433_0_0_9"/>
<sequence length="52" mass="6362">MSDIPEPEKQRPFSPLKGRQIESLHHKRVTFARQMIYFRFRLLFILQKFVSL</sequence>
<gene>
    <name evidence="1" type="ORF">CLOSTMETH_01496</name>
</gene>
<dbReference type="EMBL" id="ACEC01000048">
    <property type="protein sequence ID" value="EEG30875.1"/>
    <property type="molecule type" value="Genomic_DNA"/>
</dbReference>
<comment type="caution">
    <text evidence="1">The sequence shown here is derived from an EMBL/GenBank/DDBJ whole genome shotgun (WGS) entry which is preliminary data.</text>
</comment>
<evidence type="ECO:0000313" key="2">
    <source>
        <dbReference type="Proteomes" id="UP000003340"/>
    </source>
</evidence>
<keyword evidence="2" id="KW-1185">Reference proteome</keyword>
<evidence type="ECO:0000313" key="1">
    <source>
        <dbReference type="EMBL" id="EEG30875.1"/>
    </source>
</evidence>
<protein>
    <submittedName>
        <fullName evidence="1">Uncharacterized protein</fullName>
    </submittedName>
</protein>
<dbReference type="AlphaFoldDB" id="C0ECC7"/>
<accession>C0ECC7</accession>
<organism evidence="1 2">
    <name type="scientific">[Clostridium] methylpentosum DSM 5476</name>
    <dbReference type="NCBI Taxonomy" id="537013"/>
    <lineage>
        <taxon>Bacteria</taxon>
        <taxon>Bacillati</taxon>
        <taxon>Bacillota</taxon>
        <taxon>Clostridia</taxon>
        <taxon>Eubacteriales</taxon>
        <taxon>Oscillospiraceae</taxon>
        <taxon>Oscillospiraceae incertae sedis</taxon>
    </lineage>
</organism>
<dbReference type="Proteomes" id="UP000003340">
    <property type="component" value="Unassembled WGS sequence"/>
</dbReference>
<proteinExistence type="predicted"/>
<name>C0ECC7_9FIRM</name>
<reference evidence="1 2" key="1">
    <citation type="submission" date="2009-01" db="EMBL/GenBank/DDBJ databases">
        <authorList>
            <person name="Fulton L."/>
            <person name="Clifton S."/>
            <person name="Fulton B."/>
            <person name="Xu J."/>
            <person name="Minx P."/>
            <person name="Pepin K.H."/>
            <person name="Johnson M."/>
            <person name="Bhonagiri V."/>
            <person name="Nash W.E."/>
            <person name="Mardis E.R."/>
            <person name="Wilson R.K."/>
        </authorList>
    </citation>
    <scope>NUCLEOTIDE SEQUENCE [LARGE SCALE GENOMIC DNA]</scope>
    <source>
        <strain evidence="1 2">DSM 5476</strain>
    </source>
</reference>